<dbReference type="STRING" id="1838286.Verru16b_02893"/>
<evidence type="ECO:0000256" key="2">
    <source>
        <dbReference type="SAM" id="Phobius"/>
    </source>
</evidence>
<dbReference type="OrthoDB" id="185598at2"/>
<feature type="region of interest" description="Disordered" evidence="1">
    <location>
        <begin position="456"/>
        <end position="478"/>
    </location>
</feature>
<feature type="transmembrane region" description="Helical" evidence="2">
    <location>
        <begin position="361"/>
        <end position="380"/>
    </location>
</feature>
<reference evidence="3 4" key="1">
    <citation type="submission" date="2016-06" db="EMBL/GenBank/DDBJ databases">
        <title>Three novel species with peptidoglycan cell walls form the new genus Lacunisphaera gen. nov. in the family Opitutaceae of the verrucomicrobial subdivision 4.</title>
        <authorList>
            <person name="Rast P."/>
            <person name="Gloeckner I."/>
            <person name="Jogler M."/>
            <person name="Boedeker C."/>
            <person name="Jeske O."/>
            <person name="Wiegand S."/>
            <person name="Reinhardt R."/>
            <person name="Schumann P."/>
            <person name="Rohde M."/>
            <person name="Spring S."/>
            <person name="Gloeckner F.O."/>
            <person name="Jogler C."/>
        </authorList>
    </citation>
    <scope>NUCLEOTIDE SEQUENCE [LARGE SCALE GENOMIC DNA]</scope>
    <source>
        <strain evidence="3 4">IG16b</strain>
    </source>
</reference>
<gene>
    <name evidence="3" type="ORF">Verru16b_02893</name>
</gene>
<protein>
    <recommendedName>
        <fullName evidence="5">Glycosyltransferase RgtA/B/C/D-like domain-containing protein</fullName>
    </recommendedName>
</protein>
<proteinExistence type="predicted"/>
<accession>A0A1D8AY56</accession>
<dbReference type="RefSeq" id="WP_069962915.1">
    <property type="nucleotide sequence ID" value="NZ_CP016094.1"/>
</dbReference>
<dbReference type="AlphaFoldDB" id="A0A1D8AY56"/>
<feature type="transmembrane region" description="Helical" evidence="2">
    <location>
        <begin position="105"/>
        <end position="123"/>
    </location>
</feature>
<dbReference type="Proteomes" id="UP000095228">
    <property type="component" value="Chromosome"/>
</dbReference>
<evidence type="ECO:0008006" key="5">
    <source>
        <dbReference type="Google" id="ProtNLM"/>
    </source>
</evidence>
<feature type="transmembrane region" description="Helical" evidence="2">
    <location>
        <begin position="76"/>
        <end position="93"/>
    </location>
</feature>
<keyword evidence="2" id="KW-1133">Transmembrane helix</keyword>
<evidence type="ECO:0000313" key="4">
    <source>
        <dbReference type="Proteomes" id="UP000095228"/>
    </source>
</evidence>
<feature type="transmembrane region" description="Helical" evidence="2">
    <location>
        <begin position="203"/>
        <end position="227"/>
    </location>
</feature>
<evidence type="ECO:0000256" key="1">
    <source>
        <dbReference type="SAM" id="MobiDB-lite"/>
    </source>
</evidence>
<feature type="transmembrane region" description="Helical" evidence="2">
    <location>
        <begin position="5"/>
        <end position="23"/>
    </location>
</feature>
<keyword evidence="2" id="KW-0812">Transmembrane</keyword>
<evidence type="ECO:0000313" key="3">
    <source>
        <dbReference type="EMBL" id="AOS45804.1"/>
    </source>
</evidence>
<keyword evidence="2" id="KW-0472">Membrane</keyword>
<feature type="transmembrane region" description="Helical" evidence="2">
    <location>
        <begin position="157"/>
        <end position="183"/>
    </location>
</feature>
<name>A0A1D8AY56_9BACT</name>
<keyword evidence="4" id="KW-1185">Reference proteome</keyword>
<dbReference type="EMBL" id="CP016094">
    <property type="protein sequence ID" value="AOS45804.1"/>
    <property type="molecule type" value="Genomic_DNA"/>
</dbReference>
<feature type="transmembrane region" description="Helical" evidence="2">
    <location>
        <begin position="271"/>
        <end position="291"/>
    </location>
</feature>
<sequence>MRTRICLYILLLTPLLVYWQTVFHDYGMRSDYSHLRAATAEPGRLVKFYASEGRPLYGAMLETSYAVTSEVSRLKWLRLCSLLLLTLLGLVLWRQLYQSGWNEVQSAGIGLGVLLLPSAQVLASWASGWAQALTLLLAMAGFSAVETEIERGGLKRFVALAGGAMIYAAASLIAPANVLFALVPLAGVLVVRTGREMMTDRSWVLLHLGVLVAGLLGGWIFSQGLLSSGDFLEAGRLLRLETNPFTKLGWFLANPLPNALALFALNDDFHARAIIYWGSVALVLAILYFAYRKVTAKGDEGVKRRWRYCLIALPLLVIGITVVAADRASTYRVLFAVCGLVLVLVAFAFRILVLGEKPRPWLHYPLLALIWGALAYAAHFNSFRLLAEPQGREWDIVRNEVLRANFNQKLRVHLITPGVEDRSTKRIYGDEFGSLSSSDPQVATEMFKAAVRERFGSRPPRESTYPITAGPTAPASGESDLVIDLRRLKSYRE</sequence>
<feature type="transmembrane region" description="Helical" evidence="2">
    <location>
        <begin position="331"/>
        <end position="349"/>
    </location>
</feature>
<dbReference type="KEGG" id="obg:Verru16b_02893"/>
<feature type="transmembrane region" description="Helical" evidence="2">
    <location>
        <begin position="306"/>
        <end position="325"/>
    </location>
</feature>
<organism evidence="3 4">
    <name type="scientific">Lacunisphaera limnophila</name>
    <dbReference type="NCBI Taxonomy" id="1838286"/>
    <lineage>
        <taxon>Bacteria</taxon>
        <taxon>Pseudomonadati</taxon>
        <taxon>Verrucomicrobiota</taxon>
        <taxon>Opitutia</taxon>
        <taxon>Opitutales</taxon>
        <taxon>Opitutaceae</taxon>
        <taxon>Lacunisphaera</taxon>
    </lineage>
</organism>